<dbReference type="Proteomes" id="UP001066276">
    <property type="component" value="Chromosome 3_2"/>
</dbReference>
<name>A0AAV7TZR3_PLEWA</name>
<accession>A0AAV7TZR3</accession>
<keyword evidence="2" id="KW-1185">Reference proteome</keyword>
<gene>
    <name evidence="1" type="ORF">NDU88_006864</name>
</gene>
<dbReference type="EMBL" id="JANPWB010000006">
    <property type="protein sequence ID" value="KAJ1181661.1"/>
    <property type="molecule type" value="Genomic_DNA"/>
</dbReference>
<protein>
    <submittedName>
        <fullName evidence="1">Uncharacterized protein</fullName>
    </submittedName>
</protein>
<comment type="caution">
    <text evidence="1">The sequence shown here is derived from an EMBL/GenBank/DDBJ whole genome shotgun (WGS) entry which is preliminary data.</text>
</comment>
<sequence>MSRHPSDSGRYFRADADCLSVETHRIQAEHLVEPLLGRLALGGHRRAVGRTLGAQYGCTLVLNVACDCRGTPGMEAGAGGRTLYASLEPWWHQLEVELIFWRHSQGASWKPGRARQEADWYSDGTHEMETGALYRRSTESRLGIWTGPVCPPRVAGVTGVSQSPAKTVTHCTAPQPGTQGGAAITSHLFLHSLLNPRPSAITHKRVTKEVHLVIGPSRSALYQQDLPVFWQRRILSCTTLGSAMPPSKAALPHEIRLAALGVASFTRASNGTATVRAMLPRGPVGGVM</sequence>
<evidence type="ECO:0000313" key="1">
    <source>
        <dbReference type="EMBL" id="KAJ1181661.1"/>
    </source>
</evidence>
<proteinExistence type="predicted"/>
<organism evidence="1 2">
    <name type="scientific">Pleurodeles waltl</name>
    <name type="common">Iberian ribbed newt</name>
    <dbReference type="NCBI Taxonomy" id="8319"/>
    <lineage>
        <taxon>Eukaryota</taxon>
        <taxon>Metazoa</taxon>
        <taxon>Chordata</taxon>
        <taxon>Craniata</taxon>
        <taxon>Vertebrata</taxon>
        <taxon>Euteleostomi</taxon>
        <taxon>Amphibia</taxon>
        <taxon>Batrachia</taxon>
        <taxon>Caudata</taxon>
        <taxon>Salamandroidea</taxon>
        <taxon>Salamandridae</taxon>
        <taxon>Pleurodelinae</taxon>
        <taxon>Pleurodeles</taxon>
    </lineage>
</organism>
<evidence type="ECO:0000313" key="2">
    <source>
        <dbReference type="Proteomes" id="UP001066276"/>
    </source>
</evidence>
<reference evidence="1" key="1">
    <citation type="journal article" date="2022" name="bioRxiv">
        <title>Sequencing and chromosome-scale assembly of the giantPleurodeles waltlgenome.</title>
        <authorList>
            <person name="Brown T."/>
            <person name="Elewa A."/>
            <person name="Iarovenko S."/>
            <person name="Subramanian E."/>
            <person name="Araus A.J."/>
            <person name="Petzold A."/>
            <person name="Susuki M."/>
            <person name="Suzuki K.-i.T."/>
            <person name="Hayashi T."/>
            <person name="Toyoda A."/>
            <person name="Oliveira C."/>
            <person name="Osipova E."/>
            <person name="Leigh N.D."/>
            <person name="Simon A."/>
            <person name="Yun M.H."/>
        </authorList>
    </citation>
    <scope>NUCLEOTIDE SEQUENCE</scope>
    <source>
        <strain evidence="1">20211129_DDA</strain>
        <tissue evidence="1">Liver</tissue>
    </source>
</reference>
<dbReference type="AlphaFoldDB" id="A0AAV7TZR3"/>